<keyword evidence="3" id="KW-1185">Reference proteome</keyword>
<dbReference type="Proteomes" id="UP000093695">
    <property type="component" value="Chromosome"/>
</dbReference>
<gene>
    <name evidence="2" type="ORF">SD37_36055</name>
</gene>
<dbReference type="eggNOG" id="ENOG5032EUV">
    <property type="taxonomic scope" value="Bacteria"/>
</dbReference>
<dbReference type="AlphaFoldDB" id="A0A193C7L0"/>
<dbReference type="Pfam" id="PF04149">
    <property type="entry name" value="DUF397"/>
    <property type="match status" value="1"/>
</dbReference>
<feature type="domain" description="DUF397" evidence="1">
    <location>
        <begin position="11"/>
        <end position="67"/>
    </location>
</feature>
<protein>
    <submittedName>
        <fullName evidence="2">DUF397 domain-containing protein</fullName>
    </submittedName>
</protein>
<dbReference type="EMBL" id="CP016174">
    <property type="protein sequence ID" value="ANN20472.1"/>
    <property type="molecule type" value="Genomic_DNA"/>
</dbReference>
<proteinExistence type="predicted"/>
<evidence type="ECO:0000259" key="1">
    <source>
        <dbReference type="Pfam" id="PF04149"/>
    </source>
</evidence>
<dbReference type="InterPro" id="IPR007278">
    <property type="entry name" value="DUF397"/>
</dbReference>
<evidence type="ECO:0000313" key="3">
    <source>
        <dbReference type="Proteomes" id="UP000093695"/>
    </source>
</evidence>
<dbReference type="STRING" id="31958.SD37_36055"/>
<reference evidence="2 3" key="1">
    <citation type="journal article" date="2015" name="Genome Announc.">
        <title>Draft Genome Sequence of Norvancomycin-Producing Strain Amycolatopsis orientalis CPCC200066.</title>
        <authorList>
            <person name="Lei X."/>
            <person name="Yuan F."/>
            <person name="Shi Y."/>
            <person name="Li X."/>
            <person name="Wang L."/>
            <person name="Hong B."/>
        </authorList>
    </citation>
    <scope>NUCLEOTIDE SEQUENCE [LARGE SCALE GENOMIC DNA]</scope>
    <source>
        <strain evidence="2 3">B-37</strain>
    </source>
</reference>
<dbReference type="RefSeq" id="WP_044854603.1">
    <property type="nucleotide sequence ID" value="NZ_CP016174.1"/>
</dbReference>
<accession>A0A193C7L0</accession>
<name>A0A193C7L0_AMYOR</name>
<dbReference type="KEGG" id="aori:SD37_36055"/>
<organism evidence="2 3">
    <name type="scientific">Amycolatopsis orientalis</name>
    <name type="common">Nocardia orientalis</name>
    <dbReference type="NCBI Taxonomy" id="31958"/>
    <lineage>
        <taxon>Bacteria</taxon>
        <taxon>Bacillati</taxon>
        <taxon>Actinomycetota</taxon>
        <taxon>Actinomycetes</taxon>
        <taxon>Pseudonocardiales</taxon>
        <taxon>Pseudonocardiaceae</taxon>
        <taxon>Amycolatopsis</taxon>
    </lineage>
</organism>
<evidence type="ECO:0000313" key="2">
    <source>
        <dbReference type="EMBL" id="ANN20472.1"/>
    </source>
</evidence>
<sequence length="69" mass="7578">MALTWHERLSGWHKSSYTHFEENACVEVGTDGAFVGIRDTKQRELPAEVRPVLVVPASGFAALLTHLSG</sequence>